<feature type="transmembrane region" description="Helical" evidence="9">
    <location>
        <begin position="202"/>
        <end position="220"/>
    </location>
</feature>
<evidence type="ECO:0000256" key="4">
    <source>
        <dbReference type="ARBA" id="ARBA00022692"/>
    </source>
</evidence>
<gene>
    <name evidence="11" type="ORF">HMPREF3225_01571</name>
</gene>
<keyword evidence="3 9" id="KW-0813">Transport</keyword>
<dbReference type="SUPFAM" id="SSF111352">
    <property type="entry name" value="Ammonium transporter"/>
    <property type="match status" value="1"/>
</dbReference>
<evidence type="ECO:0000256" key="8">
    <source>
        <dbReference type="ARBA" id="ARBA00050025"/>
    </source>
</evidence>
<dbReference type="PANTHER" id="PTHR43029:SF10">
    <property type="entry name" value="AMMONIUM TRANSPORTER MEP2"/>
    <property type="match status" value="1"/>
</dbReference>
<feature type="transmembrane region" description="Helical" evidence="9">
    <location>
        <begin position="16"/>
        <end position="40"/>
    </location>
</feature>
<feature type="transmembrane region" description="Helical" evidence="9">
    <location>
        <begin position="104"/>
        <end position="123"/>
    </location>
</feature>
<evidence type="ECO:0000259" key="10">
    <source>
        <dbReference type="Pfam" id="PF00909"/>
    </source>
</evidence>
<dbReference type="PRINTS" id="PR00342">
    <property type="entry name" value="RHESUSRHD"/>
</dbReference>
<dbReference type="InterPro" id="IPR001905">
    <property type="entry name" value="Ammonium_transpt"/>
</dbReference>
<evidence type="ECO:0000256" key="5">
    <source>
        <dbReference type="ARBA" id="ARBA00022989"/>
    </source>
</evidence>
<feature type="domain" description="Ammonium transporter AmtB-like" evidence="10">
    <location>
        <begin position="17"/>
        <end position="411"/>
    </location>
</feature>
<feature type="transmembrane region" description="Helical" evidence="9">
    <location>
        <begin position="359"/>
        <end position="380"/>
    </location>
</feature>
<comment type="similarity">
    <text evidence="2 9">Belongs to the ammonia transporter channel (TC 1.A.11.2) family.</text>
</comment>
<feature type="transmembrane region" description="Helical" evidence="9">
    <location>
        <begin position="168"/>
        <end position="190"/>
    </location>
</feature>
<protein>
    <recommendedName>
        <fullName evidence="8 9">Ammonium transporter</fullName>
    </recommendedName>
</protein>
<organism evidence="11 12">
    <name type="scientific">Staphylococcus lugdunensis</name>
    <dbReference type="NCBI Taxonomy" id="28035"/>
    <lineage>
        <taxon>Bacteria</taxon>
        <taxon>Bacillati</taxon>
        <taxon>Bacillota</taxon>
        <taxon>Bacilli</taxon>
        <taxon>Bacillales</taxon>
        <taxon>Staphylococcaceae</taxon>
        <taxon>Staphylococcus</taxon>
    </lineage>
</organism>
<keyword evidence="4 9" id="KW-0812">Transmembrane</keyword>
<dbReference type="InterPro" id="IPR029020">
    <property type="entry name" value="Ammonium/urea_transptr"/>
</dbReference>
<dbReference type="AlphaFoldDB" id="A0ABD4EEU9"/>
<feature type="transmembrane region" description="Helical" evidence="9">
    <location>
        <begin position="287"/>
        <end position="307"/>
    </location>
</feature>
<proteinExistence type="inferred from homology"/>
<dbReference type="Gene3D" id="1.10.3430.10">
    <property type="entry name" value="Ammonium transporter AmtB like domains"/>
    <property type="match status" value="1"/>
</dbReference>
<keyword evidence="6 9" id="KW-0472">Membrane</keyword>
<evidence type="ECO:0000256" key="7">
    <source>
        <dbReference type="ARBA" id="ARBA00023177"/>
    </source>
</evidence>
<dbReference type="InterPro" id="IPR002229">
    <property type="entry name" value="RhesusRHD"/>
</dbReference>
<dbReference type="EMBL" id="LRQI01000069">
    <property type="protein sequence ID" value="KXA37672.1"/>
    <property type="molecule type" value="Genomic_DNA"/>
</dbReference>
<dbReference type="Pfam" id="PF00909">
    <property type="entry name" value="Ammonium_transp"/>
    <property type="match status" value="1"/>
</dbReference>
<comment type="subcellular location">
    <subcellularLocation>
        <location evidence="9">Cell membrane</location>
        <topology evidence="9">Multi-pass membrane protein</topology>
    </subcellularLocation>
    <subcellularLocation>
        <location evidence="1">Membrane</location>
        <topology evidence="1">Multi-pass membrane protein</topology>
    </subcellularLocation>
</comment>
<feature type="transmembrane region" description="Helical" evidence="9">
    <location>
        <begin position="263"/>
        <end position="281"/>
    </location>
</feature>
<dbReference type="GO" id="GO:0072488">
    <property type="term" value="P:ammonium transmembrane transport"/>
    <property type="evidence" value="ECO:0007669"/>
    <property type="project" value="UniProtKB-KW"/>
</dbReference>
<evidence type="ECO:0000256" key="9">
    <source>
        <dbReference type="RuleBase" id="RU362002"/>
    </source>
</evidence>
<evidence type="ECO:0000256" key="6">
    <source>
        <dbReference type="ARBA" id="ARBA00023136"/>
    </source>
</evidence>
<comment type="caution">
    <text evidence="11">The sequence shown here is derived from an EMBL/GenBank/DDBJ whole genome shotgun (WGS) entry which is preliminary data.</text>
</comment>
<reference evidence="11 12" key="1">
    <citation type="submission" date="2016-01" db="EMBL/GenBank/DDBJ databases">
        <authorList>
            <person name="Mitreva M."/>
            <person name="Pepin K.H."/>
            <person name="Mihindukulasuriya K.A."/>
            <person name="Fulton R."/>
            <person name="Fronick C."/>
            <person name="O'Laughlin M."/>
            <person name="Miner T."/>
            <person name="Herter B."/>
            <person name="Rosa B.A."/>
            <person name="Cordes M."/>
            <person name="Tomlinson C."/>
            <person name="Wollam A."/>
            <person name="Palsikar V.B."/>
            <person name="Mardis E.R."/>
            <person name="Wilson R.K."/>
        </authorList>
    </citation>
    <scope>NUCLEOTIDE SEQUENCE [LARGE SCALE GENOMIC DNA]</scope>
    <source>
        <strain evidence="11 12">MJR7738</strain>
    </source>
</reference>
<feature type="transmembrane region" description="Helical" evidence="9">
    <location>
        <begin position="52"/>
        <end position="72"/>
    </location>
</feature>
<evidence type="ECO:0000256" key="2">
    <source>
        <dbReference type="ARBA" id="ARBA00005887"/>
    </source>
</evidence>
<dbReference type="NCBIfam" id="TIGR00836">
    <property type="entry name" value="amt"/>
    <property type="match status" value="1"/>
</dbReference>
<sequence>MIFLKEVVIMKMDDTIFLFLCTLLVWVMTPGLSLFYGGLVHSKNVLNTVMQSLTAMVIVTFTWVLLGFSLSFGKGNMFIGNFDFIGLQHVGFEINSQLSPHVPFALFMLFQMMFCTIAISILSGSIAERMRFFPFMIFIFIWVLVIYSPVAHWVWGGGWIQQLGALDYAGGTVVHITSGISGLVLAIMIGSGKKVEKIKPHNLLIALIGGILVWMGWYGFNTGSAFAFNGVALTSFINTVIAASGGAFGWLVFEYIITKKLSLLGLLSGVLAGLVTITPAAGYVTTLSAYIISIVGGIFCYIVINHIKEKYKYNDTLDAFGIHGVGGIIGAILTGIFQSHQVNSDITNGLIYNGDLHPIFIQSIAVVIVVLYSILLTWIIGRILQRISPIATTVEEDEVGLDQIVHGEKAYFYGELNKLNKRH</sequence>
<feature type="transmembrane region" description="Helical" evidence="9">
    <location>
        <begin position="319"/>
        <end position="339"/>
    </location>
</feature>
<feature type="transmembrane region" description="Helical" evidence="9">
    <location>
        <begin position="135"/>
        <end position="156"/>
    </location>
</feature>
<evidence type="ECO:0000313" key="11">
    <source>
        <dbReference type="EMBL" id="KXA37672.1"/>
    </source>
</evidence>
<feature type="transmembrane region" description="Helical" evidence="9">
    <location>
        <begin position="226"/>
        <end position="251"/>
    </location>
</feature>
<evidence type="ECO:0000256" key="3">
    <source>
        <dbReference type="ARBA" id="ARBA00022448"/>
    </source>
</evidence>
<evidence type="ECO:0000313" key="12">
    <source>
        <dbReference type="Proteomes" id="UP000070063"/>
    </source>
</evidence>
<dbReference type="GO" id="GO:0005886">
    <property type="term" value="C:plasma membrane"/>
    <property type="evidence" value="ECO:0007669"/>
    <property type="project" value="UniProtKB-SubCell"/>
</dbReference>
<evidence type="ECO:0000256" key="1">
    <source>
        <dbReference type="ARBA" id="ARBA00004141"/>
    </source>
</evidence>
<keyword evidence="7 9" id="KW-0924">Ammonia transport</keyword>
<dbReference type="InterPro" id="IPR024041">
    <property type="entry name" value="NH4_transpt_AmtB-like_dom"/>
</dbReference>
<dbReference type="PANTHER" id="PTHR43029">
    <property type="entry name" value="AMMONIUM TRANSPORTER MEP2"/>
    <property type="match status" value="1"/>
</dbReference>
<name>A0ABD4EEU9_STALU</name>
<dbReference type="Proteomes" id="UP000070063">
    <property type="component" value="Unassembled WGS sequence"/>
</dbReference>
<accession>A0ABD4EEU9</accession>
<keyword evidence="5 9" id="KW-1133">Transmembrane helix</keyword>